<dbReference type="PRINTS" id="PR01535">
    <property type="entry name" value="VOMERONASL2R"/>
</dbReference>
<evidence type="ECO:0000256" key="1">
    <source>
        <dbReference type="ARBA" id="ARBA00004651"/>
    </source>
</evidence>
<dbReference type="InterPro" id="IPR035595">
    <property type="entry name" value="UDP_glycos_trans_CS"/>
</dbReference>
<evidence type="ECO:0000256" key="5">
    <source>
        <dbReference type="ARBA" id="ARBA00022676"/>
    </source>
</evidence>
<evidence type="ECO:0000256" key="13">
    <source>
        <dbReference type="ARBA" id="ARBA00023180"/>
    </source>
</evidence>
<dbReference type="AlphaFoldDB" id="A0A444TZG8"/>
<evidence type="ECO:0000256" key="11">
    <source>
        <dbReference type="ARBA" id="ARBA00023136"/>
    </source>
</evidence>
<dbReference type="FunFam" id="2.10.50.30:FF:000002">
    <property type="entry name" value="Vomeronasal 2 receptor, h1"/>
    <property type="match status" value="1"/>
</dbReference>
<evidence type="ECO:0000256" key="3">
    <source>
        <dbReference type="ARBA" id="ARBA00009995"/>
    </source>
</evidence>
<dbReference type="PRINTS" id="PR00248">
    <property type="entry name" value="GPCRMGR"/>
</dbReference>
<dbReference type="InterPro" id="IPR011500">
    <property type="entry name" value="GPCR_3_9-Cys_dom"/>
</dbReference>
<dbReference type="PANTHER" id="PTHR24061:SF0">
    <property type="entry name" value="C-FAMILY ODORANT RECEPTOR OLFCT1"/>
    <property type="match status" value="1"/>
</dbReference>
<dbReference type="CDD" id="cd03784">
    <property type="entry name" value="GT1_Gtf-like"/>
    <property type="match status" value="1"/>
</dbReference>
<dbReference type="Pfam" id="PF07562">
    <property type="entry name" value="NCD3G"/>
    <property type="match status" value="1"/>
</dbReference>
<dbReference type="InterPro" id="IPR017978">
    <property type="entry name" value="GPCR_3_C"/>
</dbReference>
<dbReference type="PANTHER" id="PTHR24061">
    <property type="entry name" value="CALCIUM-SENSING RECEPTOR-RELATED"/>
    <property type="match status" value="1"/>
</dbReference>
<keyword evidence="10" id="KW-0297">G-protein coupled receptor</keyword>
<dbReference type="SUPFAM" id="SSF53756">
    <property type="entry name" value="UDP-Glycosyltransferase/glycogen phosphorylase"/>
    <property type="match status" value="1"/>
</dbReference>
<dbReference type="Pfam" id="PF00201">
    <property type="entry name" value="UDPGT"/>
    <property type="match status" value="1"/>
</dbReference>
<comment type="similarity">
    <text evidence="2">Belongs to the G-protein coupled receptor 3 family.</text>
</comment>
<evidence type="ECO:0000259" key="17">
    <source>
        <dbReference type="PROSITE" id="PS50259"/>
    </source>
</evidence>
<dbReference type="GO" id="GO:0004930">
    <property type="term" value="F:G protein-coupled receptor activity"/>
    <property type="evidence" value="ECO:0007669"/>
    <property type="project" value="UniProtKB-KW"/>
</dbReference>
<name>A0A444TZG8_ACIRT</name>
<evidence type="ECO:0000256" key="15">
    <source>
        <dbReference type="RuleBase" id="RU003718"/>
    </source>
</evidence>
<keyword evidence="19" id="KW-1185">Reference proteome</keyword>
<evidence type="ECO:0000256" key="9">
    <source>
        <dbReference type="ARBA" id="ARBA00022989"/>
    </source>
</evidence>
<keyword evidence="7 16" id="KW-0812">Transmembrane</keyword>
<evidence type="ECO:0000256" key="12">
    <source>
        <dbReference type="ARBA" id="ARBA00023170"/>
    </source>
</evidence>
<organism evidence="18 19">
    <name type="scientific">Acipenser ruthenus</name>
    <name type="common">Sterlet sturgeon</name>
    <dbReference type="NCBI Taxonomy" id="7906"/>
    <lineage>
        <taxon>Eukaryota</taxon>
        <taxon>Metazoa</taxon>
        <taxon>Chordata</taxon>
        <taxon>Craniata</taxon>
        <taxon>Vertebrata</taxon>
        <taxon>Euteleostomi</taxon>
        <taxon>Actinopterygii</taxon>
        <taxon>Chondrostei</taxon>
        <taxon>Acipenseriformes</taxon>
        <taxon>Acipenseridae</taxon>
        <taxon>Acipenser</taxon>
    </lineage>
</organism>
<comment type="similarity">
    <text evidence="3 15">Belongs to the UDP-glycosyltransferase family.</text>
</comment>
<dbReference type="Proteomes" id="UP000289886">
    <property type="component" value="Unassembled WGS sequence"/>
</dbReference>
<keyword evidence="13" id="KW-0325">Glycoprotein</keyword>
<keyword evidence="12" id="KW-0675">Receptor</keyword>
<dbReference type="GO" id="GO:0015020">
    <property type="term" value="F:glucuronosyltransferase activity"/>
    <property type="evidence" value="ECO:0007669"/>
    <property type="project" value="UniProtKB-EC"/>
</dbReference>
<keyword evidence="11 16" id="KW-0472">Membrane</keyword>
<dbReference type="PROSITE" id="PS00375">
    <property type="entry name" value="UDPGT"/>
    <property type="match status" value="1"/>
</dbReference>
<dbReference type="InterPro" id="IPR038550">
    <property type="entry name" value="GPCR_3_9-Cys_sf"/>
</dbReference>
<evidence type="ECO:0000313" key="19">
    <source>
        <dbReference type="Proteomes" id="UP000289886"/>
    </source>
</evidence>
<evidence type="ECO:0000256" key="6">
    <source>
        <dbReference type="ARBA" id="ARBA00022679"/>
    </source>
</evidence>
<evidence type="ECO:0000256" key="16">
    <source>
        <dbReference type="RuleBase" id="RU362059"/>
    </source>
</evidence>
<keyword evidence="4" id="KW-1003">Cell membrane</keyword>
<dbReference type="Pfam" id="PF00003">
    <property type="entry name" value="7tm_3"/>
    <property type="match status" value="1"/>
</dbReference>
<evidence type="ECO:0000256" key="2">
    <source>
        <dbReference type="ARBA" id="ARBA00007242"/>
    </source>
</evidence>
<feature type="transmembrane region" description="Helical" evidence="16">
    <location>
        <begin position="113"/>
        <end position="133"/>
    </location>
</feature>
<dbReference type="InterPro" id="IPR004073">
    <property type="entry name" value="GPCR_3_vmron_rcpt_2"/>
</dbReference>
<protein>
    <recommendedName>
        <fullName evidence="16">UDP-glucuronosyltransferase</fullName>
        <ecNumber evidence="16">2.4.1.17</ecNumber>
    </recommendedName>
</protein>
<dbReference type="GO" id="GO:0005886">
    <property type="term" value="C:plasma membrane"/>
    <property type="evidence" value="ECO:0007669"/>
    <property type="project" value="UniProtKB-SubCell"/>
</dbReference>
<evidence type="ECO:0000256" key="4">
    <source>
        <dbReference type="ARBA" id="ARBA00022475"/>
    </source>
</evidence>
<keyword evidence="14" id="KW-0807">Transducer</keyword>
<evidence type="ECO:0000256" key="10">
    <source>
        <dbReference type="ARBA" id="ARBA00023040"/>
    </source>
</evidence>
<comment type="catalytic activity">
    <reaction evidence="16">
        <text>glucuronate acceptor + UDP-alpha-D-glucuronate = acceptor beta-D-glucuronoside + UDP + H(+)</text>
        <dbReference type="Rhea" id="RHEA:21032"/>
        <dbReference type="ChEBI" id="CHEBI:15378"/>
        <dbReference type="ChEBI" id="CHEBI:58052"/>
        <dbReference type="ChEBI" id="CHEBI:58223"/>
        <dbReference type="ChEBI" id="CHEBI:132367"/>
        <dbReference type="ChEBI" id="CHEBI:132368"/>
        <dbReference type="EC" id="2.4.1.17"/>
    </reaction>
</comment>
<reference evidence="18 19" key="1">
    <citation type="submission" date="2019-01" db="EMBL/GenBank/DDBJ databases">
        <title>Draft Genome and Complete Hox-Cluster Characterization of the Sterlet Sturgeon (Acipenser ruthenus).</title>
        <authorList>
            <person name="Wei Q."/>
        </authorList>
    </citation>
    <scope>NUCLEOTIDE SEQUENCE [LARGE SCALE GENOMIC DNA]</scope>
    <source>
        <strain evidence="18">WHYD16114868_AA</strain>
        <tissue evidence="18">Blood</tissue>
    </source>
</reference>
<keyword evidence="5 15" id="KW-0328">Glycosyltransferase</keyword>
<evidence type="ECO:0000256" key="7">
    <source>
        <dbReference type="ARBA" id="ARBA00022692"/>
    </source>
</evidence>
<feature type="transmembrane region" description="Helical" evidence="16">
    <location>
        <begin position="145"/>
        <end position="169"/>
    </location>
</feature>
<dbReference type="FunFam" id="3.40.50.2000:FF:000001">
    <property type="entry name" value="UDP-glucuronosyltransferase"/>
    <property type="match status" value="1"/>
</dbReference>
<feature type="domain" description="G-protein coupled receptors family 3 profile" evidence="17">
    <location>
        <begin position="75"/>
        <end position="175"/>
    </location>
</feature>
<dbReference type="Gene3D" id="2.10.50.30">
    <property type="entry name" value="GPCR, family 3, nine cysteines domain"/>
    <property type="match status" value="1"/>
</dbReference>
<feature type="transmembrane region" description="Helical" evidence="16">
    <location>
        <begin position="77"/>
        <end position="101"/>
    </location>
</feature>
<evidence type="ECO:0000256" key="8">
    <source>
        <dbReference type="ARBA" id="ARBA00022729"/>
    </source>
</evidence>
<evidence type="ECO:0000313" key="18">
    <source>
        <dbReference type="EMBL" id="RXM28280.1"/>
    </source>
</evidence>
<feature type="transmembrane region" description="Helical" evidence="16">
    <location>
        <begin position="422"/>
        <end position="451"/>
    </location>
</feature>
<keyword evidence="9 16" id="KW-1133">Transmembrane helix</keyword>
<dbReference type="EC" id="2.4.1.17" evidence="16"/>
<sequence length="464" mass="51570">PVSVCSESCPPGSRKAALRGQPVCCFDCIPCSEGEIANHTDSTECLHCPEGSWSNKQRDSCIPKVVEFLSYTEPLGAVLASLSVLTSLLPASTLALFLWHHHTPIVKANNRQLSYVLLCALALCPLCSLIFIGQPSPASCMLRQTAFGIIFALSVSCVLAKTVLVVIAFKASIPGSSLHRWMNMNRLSSLQRDQPVKPMDSALFWIEYVMRNKGGFQCKPAKPLPQDLEEFMESSGEHGVVVMSLGTLVNGLPSELTDKIAYAFSQLPQKVIWRHLGERPSSLGNNTLLVKWLPQNDLLGHPKTRAFVTHGGTNGVYEAIYHGVPIVGLPLLFDQFDNLLRMQVRGAAKVLEVTTLGSKDFLQALKEVLEEPSYQMNMNRLSSLQRDQPIKPMDSALFWIEYVMRNKGAAHLRTESYRMPWYAYYCVDVIVVLLAAVLVFMAAIIGIVRFMCCRVCKKRKIKHE</sequence>
<evidence type="ECO:0000256" key="14">
    <source>
        <dbReference type="ARBA" id="ARBA00023224"/>
    </source>
</evidence>
<gene>
    <name evidence="18" type="ORF">EOD39_20160</name>
</gene>
<accession>A0A444TZG8</accession>
<feature type="non-terminal residue" evidence="18">
    <location>
        <position position="1"/>
    </location>
</feature>
<comment type="caution">
    <text evidence="18">The sequence shown here is derived from an EMBL/GenBank/DDBJ whole genome shotgun (WGS) entry which is preliminary data.</text>
</comment>
<dbReference type="InterPro" id="IPR000337">
    <property type="entry name" value="GPCR_3"/>
</dbReference>
<keyword evidence="6 15" id="KW-0808">Transferase</keyword>
<dbReference type="InterPro" id="IPR000068">
    <property type="entry name" value="GPCR_3_Ca_sens_rcpt-rel"/>
</dbReference>
<comment type="subcellular location">
    <subcellularLocation>
        <location evidence="1">Cell membrane</location>
        <topology evidence="1">Multi-pass membrane protein</topology>
    </subcellularLocation>
    <subcellularLocation>
        <location evidence="16">Membrane</location>
        <topology evidence="16">Single-pass membrane protein</topology>
    </subcellularLocation>
</comment>
<keyword evidence="8" id="KW-0732">Signal</keyword>
<dbReference type="PROSITE" id="PS50259">
    <property type="entry name" value="G_PROTEIN_RECEP_F3_4"/>
    <property type="match status" value="1"/>
</dbReference>
<dbReference type="EMBL" id="SCEB01215683">
    <property type="protein sequence ID" value="RXM28280.1"/>
    <property type="molecule type" value="Genomic_DNA"/>
</dbReference>
<comment type="caution">
    <text evidence="16">Lacks conserved residue(s) required for the propagation of feature annotation.</text>
</comment>
<dbReference type="InterPro" id="IPR002213">
    <property type="entry name" value="UDP_glucos_trans"/>
</dbReference>
<proteinExistence type="inferred from homology"/>
<dbReference type="Gene3D" id="3.40.50.2000">
    <property type="entry name" value="Glycogen Phosphorylase B"/>
    <property type="match status" value="1"/>
</dbReference>